<feature type="compositionally biased region" description="Basic and acidic residues" evidence="1">
    <location>
        <begin position="387"/>
        <end position="401"/>
    </location>
</feature>
<dbReference type="EMBL" id="JACHIN010000003">
    <property type="protein sequence ID" value="MBB5077116.1"/>
    <property type="molecule type" value="Genomic_DNA"/>
</dbReference>
<feature type="region of interest" description="Disordered" evidence="1">
    <location>
        <begin position="57"/>
        <end position="114"/>
    </location>
</feature>
<feature type="compositionally biased region" description="Basic and acidic residues" evidence="1">
    <location>
        <begin position="343"/>
        <end position="357"/>
    </location>
</feature>
<comment type="caution">
    <text evidence="3">The sequence shown here is derived from an EMBL/GenBank/DDBJ whole genome shotgun (WGS) entry which is preliminary data.</text>
</comment>
<feature type="compositionally biased region" description="Low complexity" evidence="1">
    <location>
        <begin position="291"/>
        <end position="313"/>
    </location>
</feature>
<feature type="region of interest" description="Disordered" evidence="1">
    <location>
        <begin position="170"/>
        <end position="493"/>
    </location>
</feature>
<gene>
    <name evidence="3" type="ORF">HNR40_002589</name>
</gene>
<evidence type="ECO:0000256" key="2">
    <source>
        <dbReference type="SAM" id="Phobius"/>
    </source>
</evidence>
<sequence>MILISAGLVLAAVVLLIAGFVLAKPFLIMWSIVVSVLSALFLVIGALLRRHELFPGGRAGATATPPEPAKFGYPQPPHSDQAPAGAPPSPPRTQTFQQTATIPSPAPRRPAARGISPDALVLVIPGRKRYHVPGCRQLIGRDHEELTFEEAREEGFTPCTSCLPDAALGGRQLPPAADPEPVTPHPAASPETRTVSAELPAEPSEATRDLRPAGPVAAPKPAPAASTPTPESGPDQPGGWFAPKASSSGTAKPSAAGDDTPPAPGPDDESDAETTNPHLRLPAMDSPSKPPTGGSTSAAGSSTSATGSPTGAGRPASVDGKPESPSGDKPAGPSGKAASPSDKPWKDEKSGADKPERSALTGQGPSAGQRPPAEEKIGHPVTGDNGAGRRPEAPVADEGRPTGKSPSGPRVAPYVAPSATNGEAKPAPPEKKPEPGSRPTPRPGEESGKRSATTSAAEGKPEGPSPEPEPKPRPAAEDVAGDVAPAKDTRPGTVKVIVGTRRYHSTACPLIRGAGDTGVETMTLAQAEAAGLTSCSVCQNDRESVS</sequence>
<dbReference type="RefSeq" id="WP_184960720.1">
    <property type="nucleotide sequence ID" value="NZ_JACHIN010000003.1"/>
</dbReference>
<protein>
    <recommendedName>
        <fullName evidence="5">Ada DNA repair metal-binding domain-containing protein</fullName>
    </recommendedName>
</protein>
<accession>A0A7W8A090</accession>
<dbReference type="AlphaFoldDB" id="A0A7W8A090"/>
<keyword evidence="2" id="KW-0472">Membrane</keyword>
<dbReference type="Proteomes" id="UP000568380">
    <property type="component" value="Unassembled WGS sequence"/>
</dbReference>
<evidence type="ECO:0008006" key="5">
    <source>
        <dbReference type="Google" id="ProtNLM"/>
    </source>
</evidence>
<feature type="transmembrane region" description="Helical" evidence="2">
    <location>
        <begin position="28"/>
        <end position="48"/>
    </location>
</feature>
<organism evidence="3 4">
    <name type="scientific">Nonomuraea endophytica</name>
    <dbReference type="NCBI Taxonomy" id="714136"/>
    <lineage>
        <taxon>Bacteria</taxon>
        <taxon>Bacillati</taxon>
        <taxon>Actinomycetota</taxon>
        <taxon>Actinomycetes</taxon>
        <taxon>Streptosporangiales</taxon>
        <taxon>Streptosporangiaceae</taxon>
        <taxon>Nonomuraea</taxon>
    </lineage>
</organism>
<evidence type="ECO:0000313" key="3">
    <source>
        <dbReference type="EMBL" id="MBB5077116.1"/>
    </source>
</evidence>
<evidence type="ECO:0000313" key="4">
    <source>
        <dbReference type="Proteomes" id="UP000568380"/>
    </source>
</evidence>
<keyword evidence="2" id="KW-0812">Transmembrane</keyword>
<feature type="compositionally biased region" description="Polar residues" evidence="1">
    <location>
        <begin position="92"/>
        <end position="102"/>
    </location>
</feature>
<name>A0A7W8A090_9ACTN</name>
<evidence type="ECO:0000256" key="1">
    <source>
        <dbReference type="SAM" id="MobiDB-lite"/>
    </source>
</evidence>
<keyword evidence="4" id="KW-1185">Reference proteome</keyword>
<keyword evidence="2" id="KW-1133">Transmembrane helix</keyword>
<proteinExistence type="predicted"/>
<reference evidence="3 4" key="1">
    <citation type="submission" date="2020-08" db="EMBL/GenBank/DDBJ databases">
        <title>Genomic Encyclopedia of Type Strains, Phase IV (KMG-IV): sequencing the most valuable type-strain genomes for metagenomic binning, comparative biology and taxonomic classification.</title>
        <authorList>
            <person name="Goeker M."/>
        </authorList>
    </citation>
    <scope>NUCLEOTIDE SEQUENCE [LARGE SCALE GENOMIC DNA]</scope>
    <source>
        <strain evidence="3 4">DSM 45385</strain>
    </source>
</reference>
<feature type="compositionally biased region" description="Low complexity" evidence="1">
    <location>
        <begin position="212"/>
        <end position="234"/>
    </location>
</feature>